<dbReference type="OrthoDB" id="4548404at2"/>
<accession>A0A6H9YJ51</accession>
<protein>
    <submittedName>
        <fullName evidence="1">Uncharacterized protein</fullName>
    </submittedName>
</protein>
<evidence type="ECO:0000313" key="1">
    <source>
        <dbReference type="EMBL" id="KAB2340880.1"/>
    </source>
</evidence>
<evidence type="ECO:0000313" key="2">
    <source>
        <dbReference type="Proteomes" id="UP000468735"/>
    </source>
</evidence>
<organism evidence="1 2">
    <name type="scientific">Actinomadura rudentiformis</name>
    <dbReference type="NCBI Taxonomy" id="359158"/>
    <lineage>
        <taxon>Bacteria</taxon>
        <taxon>Bacillati</taxon>
        <taxon>Actinomycetota</taxon>
        <taxon>Actinomycetes</taxon>
        <taxon>Streptosporangiales</taxon>
        <taxon>Thermomonosporaceae</taxon>
        <taxon>Actinomadura</taxon>
    </lineage>
</organism>
<keyword evidence="2" id="KW-1185">Reference proteome</keyword>
<name>A0A6H9YJ51_9ACTN</name>
<dbReference type="Proteomes" id="UP000468735">
    <property type="component" value="Unassembled WGS sequence"/>
</dbReference>
<dbReference type="EMBL" id="WBMT01000028">
    <property type="protein sequence ID" value="KAB2340880.1"/>
    <property type="molecule type" value="Genomic_DNA"/>
</dbReference>
<reference evidence="1 2" key="1">
    <citation type="submission" date="2019-09" db="EMBL/GenBank/DDBJ databases">
        <title>Actinomadura physcomitrii sp. nov., a novel actinomycete isolated from moss [Physcomitrium sphaericum (Ludw) Fuernr].</title>
        <authorList>
            <person name="Zhuang X."/>
            <person name="Liu C."/>
        </authorList>
    </citation>
    <scope>NUCLEOTIDE SEQUENCE [LARGE SCALE GENOMIC DNA]</scope>
    <source>
        <strain evidence="1 2">HMC1</strain>
    </source>
</reference>
<dbReference type="AlphaFoldDB" id="A0A6H9YJ51"/>
<proteinExistence type="predicted"/>
<comment type="caution">
    <text evidence="1">The sequence shown here is derived from an EMBL/GenBank/DDBJ whole genome shotgun (WGS) entry which is preliminary data.</text>
</comment>
<gene>
    <name evidence="1" type="ORF">F8566_44010</name>
</gene>
<sequence length="129" mass="13641">MLAFVPSAGTPAFAQVHAQRGALCVVETKSTPLAEWAAAVSAEDLTSPGQTAKFSLAPEVRDRLDFTFGFGGSNGFVSPDEKAHVRRVLGDSSAESLSDVDAIVGYMLGQGSPDYGIKNIKKIVEQINR</sequence>
<dbReference type="RefSeq" id="WP_151569369.1">
    <property type="nucleotide sequence ID" value="NZ_WBMT01000028.1"/>
</dbReference>